<evidence type="ECO:0000256" key="1">
    <source>
        <dbReference type="SAM" id="Phobius"/>
    </source>
</evidence>
<keyword evidence="1" id="KW-0472">Membrane</keyword>
<dbReference type="InterPro" id="IPR005183">
    <property type="entry name" value="DUF305_CopM-like"/>
</dbReference>
<evidence type="ECO:0000259" key="2">
    <source>
        <dbReference type="Pfam" id="PF03713"/>
    </source>
</evidence>
<feature type="transmembrane region" description="Helical" evidence="1">
    <location>
        <begin position="39"/>
        <end position="61"/>
    </location>
</feature>
<dbReference type="InterPro" id="IPR012347">
    <property type="entry name" value="Ferritin-like"/>
</dbReference>
<dbReference type="RefSeq" id="WP_198319964.1">
    <property type="nucleotide sequence ID" value="NZ_CP022541.1"/>
</dbReference>
<geneLocation type="plasmid" evidence="4">
    <name>psms3-1</name>
</geneLocation>
<accession>A0A222EB87</accession>
<keyword evidence="3" id="KW-0614">Plasmid</keyword>
<sequence length="274" mass="29654">MHYTRFLLMIGTSTIVMFVLMYLNTYLMGHVFFSETRAYMAVLMGAVMAFVMLSFMLGMYANRAANIAIFVGSVLVFALSLWLVRGQATVQDRSFMRAMIPHHSIAIMTSSRAEITDPRVAKLVKAIVYAQDKEIAEMRYLIADISANGETAPNGETSAPEVVDAAQALSTEVIATVDPEFLTGADIATALPEGATCRFTYTASSPAVLAVGSDAAVMKISSDLVRLDRQSDRFAADPLSAEIRQGGDLFDLIVTAGPDYIAGFRGHYTCEGGQ</sequence>
<keyword evidence="1" id="KW-0812">Transmembrane</keyword>
<keyword evidence="4" id="KW-1185">Reference proteome</keyword>
<dbReference type="Gene3D" id="1.20.1260.10">
    <property type="match status" value="1"/>
</dbReference>
<keyword evidence="1" id="KW-1133">Transmembrane helix</keyword>
<feature type="transmembrane region" description="Helical" evidence="1">
    <location>
        <begin position="67"/>
        <end position="84"/>
    </location>
</feature>
<feature type="transmembrane region" description="Helical" evidence="1">
    <location>
        <begin position="6"/>
        <end position="27"/>
    </location>
</feature>
<dbReference type="KEGG" id="aht:ANTHELSMS3_05079"/>
<dbReference type="Pfam" id="PF03713">
    <property type="entry name" value="DUF305"/>
    <property type="match status" value="1"/>
</dbReference>
<evidence type="ECO:0000313" key="3">
    <source>
        <dbReference type="EMBL" id="ASP23459.1"/>
    </source>
</evidence>
<reference evidence="3 4" key="1">
    <citation type="submission" date="2017-07" db="EMBL/GenBank/DDBJ databases">
        <title>Genome Sequence of Antarctobacter heliothermus Strain SMS3 Isolated from a culture of the Diatom Skeletonema marinoi.</title>
        <authorList>
            <person name="Topel M."/>
            <person name="Pinder M.I.M."/>
            <person name="Johansson O.N."/>
            <person name="Kourtchenko O."/>
            <person name="Godhe A."/>
            <person name="Clarke A.K."/>
        </authorList>
    </citation>
    <scope>NUCLEOTIDE SEQUENCE [LARGE SCALE GENOMIC DNA]</scope>
    <source>
        <strain evidence="3 4">SMS3</strain>
        <plasmid evidence="4">Plasmid psms3-1</plasmid>
    </source>
</reference>
<protein>
    <recommendedName>
        <fullName evidence="2">DUF305 domain-containing protein</fullName>
    </recommendedName>
</protein>
<organism evidence="3 4">
    <name type="scientific">Antarctobacter heliothermus</name>
    <dbReference type="NCBI Taxonomy" id="74033"/>
    <lineage>
        <taxon>Bacteria</taxon>
        <taxon>Pseudomonadati</taxon>
        <taxon>Pseudomonadota</taxon>
        <taxon>Alphaproteobacteria</taxon>
        <taxon>Rhodobacterales</taxon>
        <taxon>Roseobacteraceae</taxon>
        <taxon>Antarctobacter</taxon>
    </lineage>
</organism>
<evidence type="ECO:0000313" key="4">
    <source>
        <dbReference type="Proteomes" id="UP000203589"/>
    </source>
</evidence>
<dbReference type="EMBL" id="CP022541">
    <property type="protein sequence ID" value="ASP23459.1"/>
    <property type="molecule type" value="Genomic_DNA"/>
</dbReference>
<proteinExistence type="predicted"/>
<dbReference type="Proteomes" id="UP000203589">
    <property type="component" value="Plasmid pSMS3-1"/>
</dbReference>
<dbReference type="AlphaFoldDB" id="A0A222EB87"/>
<name>A0A222EB87_9RHOB</name>
<gene>
    <name evidence="3" type="ORF">ANTHELSMS3_05079</name>
</gene>
<feature type="domain" description="DUF305" evidence="2">
    <location>
        <begin position="90"/>
        <end position="140"/>
    </location>
</feature>